<evidence type="ECO:0000313" key="2">
    <source>
        <dbReference type="Proteomes" id="UP000054383"/>
    </source>
</evidence>
<dbReference type="AlphaFoldDB" id="A0A0U1LPT6"/>
<organism evidence="1 2">
    <name type="scientific">Talaromyces islandicus</name>
    <name type="common">Penicillium islandicum</name>
    <dbReference type="NCBI Taxonomy" id="28573"/>
    <lineage>
        <taxon>Eukaryota</taxon>
        <taxon>Fungi</taxon>
        <taxon>Dikarya</taxon>
        <taxon>Ascomycota</taxon>
        <taxon>Pezizomycotina</taxon>
        <taxon>Eurotiomycetes</taxon>
        <taxon>Eurotiomycetidae</taxon>
        <taxon>Eurotiales</taxon>
        <taxon>Trichocomaceae</taxon>
        <taxon>Talaromyces</taxon>
        <taxon>Talaromyces sect. Islandici</taxon>
    </lineage>
</organism>
<dbReference type="EMBL" id="CVMT01000002">
    <property type="protein sequence ID" value="CRG85297.1"/>
    <property type="molecule type" value="Genomic_DNA"/>
</dbReference>
<proteinExistence type="predicted"/>
<dbReference type="OMA" id="RNPADTY"/>
<protein>
    <submittedName>
        <fullName evidence="1">Uncharacterized protein</fullName>
    </submittedName>
</protein>
<name>A0A0U1LPT6_TALIS</name>
<sequence length="198" mass="22356">MPTEIHNTHQQWIDQETKEMFFAQFLNQTEFLILKPGVGTTIKHFNGVYMNSLKEPDFLLRFDSQPLPSLTIESGWTESLPRLHADMRLWLVGGAPEVQVVIVLRWSKIAGTPTQKAKGIFEVWQRDAANLPFIRQQGTIFPAPTAGPPETIPVTRADLFGPAHVQTGKNGGDLWNMRVDILRFWARLAIQNMGLVPA</sequence>
<reference evidence="1 2" key="1">
    <citation type="submission" date="2015-04" db="EMBL/GenBank/DDBJ databases">
        <authorList>
            <person name="Syromyatnikov M.Y."/>
            <person name="Popov V.N."/>
        </authorList>
    </citation>
    <scope>NUCLEOTIDE SEQUENCE [LARGE SCALE GENOMIC DNA]</scope>
    <source>
        <strain evidence="1">WF-38-12</strain>
    </source>
</reference>
<gene>
    <name evidence="1" type="ORF">PISL3812_02396</name>
</gene>
<evidence type="ECO:0000313" key="1">
    <source>
        <dbReference type="EMBL" id="CRG85297.1"/>
    </source>
</evidence>
<dbReference type="OrthoDB" id="76567at2759"/>
<keyword evidence="2" id="KW-1185">Reference proteome</keyword>
<accession>A0A0U1LPT6</accession>
<dbReference type="Proteomes" id="UP000054383">
    <property type="component" value="Unassembled WGS sequence"/>
</dbReference>